<dbReference type="Proteomes" id="UP000005408">
    <property type="component" value="Unassembled WGS sequence"/>
</dbReference>
<name>A0A8W8MZL4_MAGGI</name>
<dbReference type="InterPro" id="IPR036890">
    <property type="entry name" value="HATPase_C_sf"/>
</dbReference>
<dbReference type="Gene3D" id="3.30.565.10">
    <property type="entry name" value="Histidine kinase-like ATPase, C-terminal domain"/>
    <property type="match status" value="1"/>
</dbReference>
<dbReference type="EnsemblMetazoa" id="G35310.1">
    <property type="protein sequence ID" value="G35310.1:cds"/>
    <property type="gene ID" value="G35310"/>
</dbReference>
<feature type="region of interest" description="Disordered" evidence="1">
    <location>
        <begin position="838"/>
        <end position="866"/>
    </location>
</feature>
<dbReference type="Gene3D" id="1.10.287.110">
    <property type="entry name" value="DnaJ domain"/>
    <property type="match status" value="1"/>
</dbReference>
<keyword evidence="5" id="KW-1185">Reference proteome</keyword>
<evidence type="ECO:0000256" key="1">
    <source>
        <dbReference type="SAM" id="MobiDB-lite"/>
    </source>
</evidence>
<organism evidence="4 5">
    <name type="scientific">Magallana gigas</name>
    <name type="common">Pacific oyster</name>
    <name type="synonym">Crassostrea gigas</name>
    <dbReference type="NCBI Taxonomy" id="29159"/>
    <lineage>
        <taxon>Eukaryota</taxon>
        <taxon>Metazoa</taxon>
        <taxon>Spiralia</taxon>
        <taxon>Lophotrochozoa</taxon>
        <taxon>Mollusca</taxon>
        <taxon>Bivalvia</taxon>
        <taxon>Autobranchia</taxon>
        <taxon>Pteriomorphia</taxon>
        <taxon>Ostreida</taxon>
        <taxon>Ostreoidea</taxon>
        <taxon>Ostreidae</taxon>
        <taxon>Magallana</taxon>
    </lineage>
</organism>
<evidence type="ECO:0008006" key="6">
    <source>
        <dbReference type="Google" id="ProtNLM"/>
    </source>
</evidence>
<dbReference type="SUPFAM" id="SSF55874">
    <property type="entry name" value="ATPase domain of HSP90 chaperone/DNA topoisomerase II/histidine kinase"/>
    <property type="match status" value="3"/>
</dbReference>
<dbReference type="GO" id="GO:0042981">
    <property type="term" value="P:regulation of apoptotic process"/>
    <property type="evidence" value="ECO:0007669"/>
    <property type="project" value="InterPro"/>
</dbReference>
<dbReference type="InterPro" id="IPR001315">
    <property type="entry name" value="CARD"/>
</dbReference>
<dbReference type="SUPFAM" id="SSF47986">
    <property type="entry name" value="DEATH domain"/>
    <property type="match status" value="2"/>
</dbReference>
<dbReference type="GO" id="GO:0030544">
    <property type="term" value="F:Hsp70 protein binding"/>
    <property type="evidence" value="ECO:0007669"/>
    <property type="project" value="TreeGrafter"/>
</dbReference>
<protein>
    <recommendedName>
        <fullName evidence="6">Sacsin</fullName>
    </recommendedName>
</protein>
<dbReference type="InterPro" id="IPR058210">
    <property type="entry name" value="SACS/Nov_dom"/>
</dbReference>
<sequence length="5269" mass="605286">MRITGNSYRSLSKLIKPSMSLDSGIGSLGMSPGCSDEYVVRRLFVFIKDNLIFESLQDGLIHKKLLNEKEKEEYVCSNCARHYWSERLLKLIIKKKRCKEFVAFIRQMACHKHVSEKIMEVQEKAKGGTLKAANGAVQRRLNLTLTHELLQRHFACLYMALEPQEIADEMFQAGHLTVFDHDTVTESNQRYKRLSFLLNILMKKELYAQLVCTLQSLGYRSVLDTLQKDRKLKNKPSEYSTCIQHNFILLQENIPCFGDARFLMEHELDPTNISDIESCKSAVRKISKLLKILLIRGKPACKEFFRVMEVDLKREDLIQKMKYKSEEIKQRGRPDLNQRHRSLKTQCLQEHEEFLNEELEPLDVCDLLFEERAIEISAHDKITETSRRQKQMKYLLETVKENKNDCFLFFLYILQKEGHESILEELKKSAPRAVGAVSHEQSENLRLSLRVAREPDDVGNGNINMRLSVGGRTGPQVEQVLQDSHSSGTEILEEAILHGVVDIRGVSSGSILLQLRPVTDQAVQTLLNVRDNNRLVEMIVGMLKKVNIASMMDGTEPLEIKVQVYKANPVGVISKVEDAEPIKKRLKAHRNVLVSELEPRAIAHVLSKSKAFAKSAIDSVLNADSCNDRVENLLSLVEDGDFEVVKEFVTALKDLGYSSIVELIDPPDIHNRAENIRKVITSNYKNILEEMQMKLAKETLSKCVGDVDEIREKILPKNGDRKKRMSSFLQFILQDDHNVIEFEKMLRNNDLEDLLKIDENVQGEHIPTQGIEMTFVEDRIHSSSEGVLFEAVITLSHTEKSDRKIQQKVGKVSEETGGQQGETGAKQLDIDFEKMHLDESPPRPQRLDMTPTSPDIPLKGNESISSVSSSTSLKSIISDAEEDKNPGMAEKLKYHAFKRNTLLEELQTILHEYPDNEQIIKELLQNAEDAGARVVKMGFCPSSRSQHLPDPYKKYLSGPAFCFYNDSVFQEKDWEGITMVRKSNKHDDPLKVGKFGIGFKSVFHITDTVVVISGTSILFIDPLYEEIDPRKVCCQVSISDFVQQDVCGPQALESLYRLFGINEDTIRGGNFAGTVFWFPLRNSPSNLSENVYTPKKVSDLLASFKKEIGTEMLFLTSIEEIGLFNMVNSSWETDTVVSLDNNCAKGIRKERERYKTEIKAIEDHMESDERWITSNFCNPVWMKCNVAYNVETDGETSRQEWLVINYFHAGTMSAEISNLIRNRRSKYRPYIGIAARLDQPIACGQLFCFLPLPFEEESSTGLPVHVNGFFSLDSNRQHIKWPSYDQTSSKSHLENDMLWNVCMVQEILPIVYKELFEFWRNNPKLGQMDLRIFYHCIPRKKDIKHHWDCVEKEINEYMLESRVPCIEKRAWVNMKDAYFAIFEEDIKQDVRDSVIDVFSKCGKKVVILGEHEDLFKQWNSLANLSCTSPMETRNLLKIRNEYKGLQRSCKEHLLLYCCSDDKLSQLGGIELLPLQNKKYHTFQEKQRGKQDNIYLCEKEDLEILIGKEGSLVLKDSTELGHLLQKLATSGYYAFQKLFPTIWIKFLCEISKKTEMKTEKPKLLRQSSAIYGDNWLAKVWRYLANLHQISLDPVQELFLIKTKESDNLKKVSDVFFCETDIDDCNLKTLAYFKIWVVDTTFHDNYLLKPGRGIVQEFTNEGKRKVLERCITNGLLLFNNQSTDTEKEWFKIFLPDTTPKSLISSLQKLNIFKCFSSVHPVCSGYTSLDQCDKVYIGNRDFPIQFPTKMIMSTNRLEERLLLELNASYVDLTECVQNLLKENSKQLLKATDEVKRRFCFYVLGKKLELRNWEKIQTHLNEVKFIKNGTEQLYSAKELYDPNDCVLKELFLGESKFPEERTEEMALLCNVEFQNGQSSEFMLDIVRTCQKFEKISSDLKERKSDALLQILRQNPKIVESLCKKIGRFKVVPFKEEKNSNYPKSMNWYAQPEKFVSFEMMYSSQYIFIIGSVLPTPKKEWEEFIDRSKQPALSDVIRHFHKVVMCYNEEEHTGYSFMMEKVYRYLAGKIQSIVVKLPTNCVFTEKGFLPASKIYIEHKKSDLDLKPYFIPLPKEYVALKTLFEKFDCKKSQSSELLVQCLIEIEKSHQEKNTESDSIEDIIKVEQILKKLSELSKEELVGIQNRIKVPIQTMDSDKLEFRFAQECAYSDSDWFSKTFTEEDNVCLIHSKIGKEIAEKIGVKSLKKFTISDAEEICSEFGQSEPLTQRLNRLLEEGYTDGLSVPKELIQNADDAGATEVYFLYDERENGDAKCCLLDAKMEDCQGPALWAFNNAVFTSSDFENIQKLSGATKKQDTTKIGKFGLGFNAVYNITDIPSFVSGTHLVYLDPHGKYLGDAIVNKKSPGIKLNLKNGVMLRKFVNQFKPYQNVFGFRSSVISENGMYKGTLFRFPLRTKSQSRTSEISSKEYSPKEMEKLMKQFCKTSGNMILFTQNVKQIKIFHVDKGCVNPDREMKLVLTIKKEEYCGQTSKKWEHNILRAASNHCSSGMYAPKFLETFNTKITLSSEGHSWIDQTSQFREETNWVVTWALGYKKSLRLFKERESDGALPLSSVGIPVDIDNGNFSPVFLGIRKPVLKKFGFYDIGHLFCFLPLPIKSPLAFHVNGTFAVSSDRQRLLTRTEDDKDNTKQSVWNDSLLSDATLEAILGLLIVINNSAADSYLGYELWPTMGEDISWKALQDEFFKAVVERCLPVFKTHDGYKPFEQCLFLHLEISSDEHLKKIAFNLLKENPLDGKIITDIPGDIYQRLEACHGKSFLKHVVSYEKFITKSFLPNIVKFSGKEYDKIVLGALRSKNKNILIALKDCNCIATCTDLRRKSPKDLVHPCSLVSGIFSTEDERFPSKLFCNEKDLDVLVSLGMMKNEIQFDLLKTQTINVRKLATRCTECAFLRSKNIVHYVKQRVPKELKNELSNIPFLPVKEKPDNWPPLKWAIDTSAHINMKCSHHKDIKSSVGGFERPCNLYFPSLRNLVGCSKPLLGRYEDYSIDRYELQLLGLNKEKDIDVKTLQCQVMELTKNPENAQIKEIEEMCRELYRAISERLTEPDVEDFVCNQLSKLPCVITEKTFVYPRQVIFSLMHDCSPFLYGLRPWCVGRLTSLMEKCGVRKCFESCDIIDALLRIKNQQDGEKLSKNALGLVSRITNLLEDCQFIPVENLFLPDTNGFFCHVNDLCIDDFDWIFTTESMKFLNTTISLKVAKMVGIKSKRDQSILNESEDFGDEFGQHEELTNRIKRILDGYPEASILKELLQNADDAGATELHFIKDFRSHGTEHIFSDNWKELQGPALCVYNDSVFTDKDLLGIQNIGIGSKGDDPTSTGQYGVGFNVVYHLTDVPSFLTRDVKNDVDTLCVLDPHKQYIPYASSKKPGRKFLNGSEMLGGKFKDILPCYLLKSGIWDSSRGTLFRFPLRCKADSLLSNRITSCDELNHLLNVLKNEIAECLIFLHNVRKVTISSVKEDGSCRVEYIVTSEMSNNSHEENLHSYICSVRELMKIDSSYACRVERKEMKYILSVNINNELSQEWLIVTGFGFVEKALISPKIQNAYANKQLALLPTSGVAFNLKNKRIIQSPDGKKYATEKLGKLRAYCFLPLPLHTGLPVHVNGHFALDHEARRNVWWPDEESQDLKVCWNKCLIENVIVPTYISVLQYLKTTLFSNSISKKPWNQLDKYHNAFPCMKNISDKIWQHLGKTLYIKVAETHRCVFPIVRREYEKLEMGSEEVQDTDVQRTQGIGTANPILKEKNLEIKWVSLFSGGFPAYFDEIKYQLRDDIKQQGYYGTYGQTSFEVMKWATNKSEFLSGVLKDLGMKIIESPLWIFNSLNDAGTNVQTVSPKEVLMFLKSYNSKEVDKCNIERVPTHVSKTRFQRIDGVYYILEYCLRDRKLNHEDFRNVPLLLSEAEIVNEFEQNSQIFLTSVKHLLPFSANNIVHFSLYNMLRGLSILQVFIENLQIEDFSKFVIDNVPEKFRRGTIESWDMDSPSLPNGIWIKRFWLYLAENVSLLENELNKKMLSKKEKKQKASEHPVEQLCYSVIRNLGDCSFLPVSVQDTSRLFPLKEGKHVLKILPKSDCPDQLALMQLDVPLLDDKALYTTKGKSTLSGYNIEILKYLVATVENVLDTLDCVYFNRTHLNREKSACAQILDYFVRHIDILKKNPNCRMKLRCLPFYCGLVDGLITLSETDIVVLPGEIPGDGLHELGLKRGIQFIRQSGVPTQFFEYLGCISRTATELYIYYILPHFGLLPASAVLHHLKFLKDIIIPHLNYYPSKDDEMNLTLLRGLLRDIPFIPVELGQLACASDFFNPHKEIFKVENQLCSQAELPPPPYDKKEWEEFLVHCGMKSDMTLDIFADFANRLETLANKEGITSIVQENSKRMVNILFNDLDLNNSFLLQKIRSAKFLTPHDSHYLLLTLAPKFRRKGQLLCFSEATLPSNDSLVWTVMGTVSEDITNIMSKANVLSAVKNFGFLEVPSLSTVLNHTTIVCNAVAKNIKRLCAENDEVERVVTRTMTQIYTFWQKNQSNESVYWLKDIPFVFIKERVIFVTAEHVVLDINKHEEIPPYLCKAPLYFGQFHTLFERQGAAKSLSCNHLAHVLFEIWTKSKGANLEPNEMFSTKKAVQILFSKLKTENAVVLNVSVLYLPSKKHTLIKSSELVFIDDKLLESRIGNNMPEMDYFVGFKELCMEFYDPVSEISRLPEIHRPRLLSKVVIEQLDSECKKCTVPSSYAKKLQTFLHCLEFLAGVCRLVRDEQYKNDSVCGEEVELDIQKKLLSVEVKCLEQLKTVMTYKSTVLLNTSKKKSIFSATETDEIGEPKLCIYFAETGNSDDTSWIKMFTKQVSISLNVYLGKPLKENHIHLPDVLKCINEPSSIESELDNLDICSIDTKTLSKLLPFMPELGSEIPIVLHHLLDNSCTYIDPGEYVAYELFDPIIDEDDACETEPVYILAKVLETNASRNENPNADEWTISYLLDIGSDQPIEVVASKVYKFIRSNTDDTNMDVVDCAVVFSWNFDRVKCYIRDVLKNAFARGDQEFRRTLKRLLLQYHPDKHLDNKDYFNELTLFIYFVKKRLENGESVDDAAIFNFNKREEFPRSHFTENVYQRGTRQGRHQRSYRQSDDYFSQFFSRGSQPGQARRWYRQAEFDFQASTSDKHQPGAYNWACYKSHQSAEKALKALQYQLDADQVIQTHRLPALTSCLNDSELSMLAIRLEGITGNYFQMRYPDAVPSGDGMRIPSDLYNAAKAKDAIELAGEILQRVRSKIPNL</sequence>
<dbReference type="CDD" id="cd01671">
    <property type="entry name" value="CARD"/>
    <property type="match status" value="1"/>
</dbReference>
<dbReference type="InterPro" id="IPR007842">
    <property type="entry name" value="HEPN_dom"/>
</dbReference>
<dbReference type="Gene3D" id="1.10.533.10">
    <property type="entry name" value="Death Domain, Fas"/>
    <property type="match status" value="3"/>
</dbReference>
<dbReference type="SMART" id="SM00748">
    <property type="entry name" value="HEPN"/>
    <property type="match status" value="1"/>
</dbReference>
<dbReference type="InterPro" id="IPR036869">
    <property type="entry name" value="J_dom_sf"/>
</dbReference>
<dbReference type="PANTHER" id="PTHR15600:SF42">
    <property type="entry name" value="SACSIN"/>
    <property type="match status" value="1"/>
</dbReference>
<dbReference type="InterPro" id="IPR052972">
    <property type="entry name" value="Sacsin_chaperone_reg"/>
</dbReference>
<accession>A0A8W8MZL4</accession>
<dbReference type="SUPFAM" id="SSF81593">
    <property type="entry name" value="Nucleotidyltransferase substrate binding subunit/domain"/>
    <property type="match status" value="1"/>
</dbReference>
<dbReference type="PANTHER" id="PTHR15600">
    <property type="entry name" value="SACSIN"/>
    <property type="match status" value="1"/>
</dbReference>
<feature type="domain" description="HEPN" evidence="3">
    <location>
        <begin position="5143"/>
        <end position="5258"/>
    </location>
</feature>
<dbReference type="Gene3D" id="1.20.120.330">
    <property type="entry name" value="Nucleotidyltransferases domain 2"/>
    <property type="match status" value="1"/>
</dbReference>
<evidence type="ECO:0000313" key="4">
    <source>
        <dbReference type="EnsemblMetazoa" id="G35310.1:cds"/>
    </source>
</evidence>
<evidence type="ECO:0000259" key="3">
    <source>
        <dbReference type="PROSITE" id="PS50910"/>
    </source>
</evidence>
<dbReference type="PROSITE" id="PS50910">
    <property type="entry name" value="HEPN"/>
    <property type="match status" value="1"/>
</dbReference>
<reference evidence="4" key="1">
    <citation type="submission" date="2022-08" db="UniProtKB">
        <authorList>
            <consortium name="EnsemblMetazoa"/>
        </authorList>
    </citation>
    <scope>IDENTIFICATION</scope>
    <source>
        <strain evidence="4">05x7-T-G4-1.051#20</strain>
    </source>
</reference>
<evidence type="ECO:0000259" key="2">
    <source>
        <dbReference type="PROSITE" id="PS50209"/>
    </source>
</evidence>
<proteinExistence type="predicted"/>
<dbReference type="InterPro" id="IPR011029">
    <property type="entry name" value="DEATH-like_dom_sf"/>
</dbReference>
<feature type="domain" description="CARD" evidence="2">
    <location>
        <begin position="340"/>
        <end position="429"/>
    </location>
</feature>
<dbReference type="Pfam" id="PF05168">
    <property type="entry name" value="HEPN"/>
    <property type="match status" value="1"/>
</dbReference>
<dbReference type="Pfam" id="PF25794">
    <property type="entry name" value="SACS"/>
    <property type="match status" value="3"/>
</dbReference>
<dbReference type="PROSITE" id="PS50209">
    <property type="entry name" value="CARD"/>
    <property type="match status" value="1"/>
</dbReference>
<evidence type="ECO:0000313" key="5">
    <source>
        <dbReference type="Proteomes" id="UP000005408"/>
    </source>
</evidence>
<dbReference type="NCBIfam" id="NF047352">
    <property type="entry name" value="P_loop_sacsin"/>
    <property type="match status" value="3"/>
</dbReference>